<dbReference type="InterPro" id="IPR018641">
    <property type="entry name" value="Trfase_1_rSAM/seldom-assoc"/>
</dbReference>
<dbReference type="Gene3D" id="3.90.550.10">
    <property type="entry name" value="Spore Coat Polysaccharide Biosynthesis Protein SpsA, Chain A"/>
    <property type="match status" value="1"/>
</dbReference>
<name>G3XCT0_PROMA</name>
<evidence type="ECO:0000313" key="1">
    <source>
        <dbReference type="EMBL" id="AAP99611.1"/>
    </source>
</evidence>
<dbReference type="InterPro" id="IPR029044">
    <property type="entry name" value="Nucleotide-diphossugar_trans"/>
</dbReference>
<dbReference type="SUPFAM" id="SSF53448">
    <property type="entry name" value="Nucleotide-diphospho-sugar transferases"/>
    <property type="match status" value="1"/>
</dbReference>
<sequence length="214" mass="23635">MLKPILVLMTRWPAPSRCKTRLAKDIGPYRAALIQQRLIHHTIAVAKAIKLKGLIETKLAIDGIGNQRVSAWARNEGFSLACSQGSGNLGLKMKRQLVLAQRKSTSKSQSSRDTILIGTDVPSLCTSDIDSALNSLKNNDLVIGPANDGGYWLIGFSKNILSPVISWPFSGIKWGTTSVFKETLRKAKEEGVNYKLLNRKDDLDFITDLSLWNI</sequence>
<dbReference type="Pfam" id="PF09837">
    <property type="entry name" value="DUF2064"/>
    <property type="match status" value="1"/>
</dbReference>
<dbReference type="OrthoDB" id="9810303at2"/>
<keyword evidence="2" id="KW-1185">Reference proteome</keyword>
<proteinExistence type="predicted"/>
<reference evidence="1 2" key="1">
    <citation type="journal article" date="2003" name="Proc. Natl. Acad. Sci. U.S.A.">
        <title>Genome sequence of the cyanobacterium Prochlorococcus marinus SS120, a nearly minimal oxyphototrophic genome.</title>
        <authorList>
            <person name="Dufresne A."/>
            <person name="Salanoubat M."/>
            <person name="Partensky F."/>
            <person name="Artiguenave F."/>
            <person name="Axmann I.M."/>
            <person name="Barbe V."/>
            <person name="Duprat S."/>
            <person name="Galperin M.Y."/>
            <person name="Koonin E.V."/>
            <person name="Le Gall F."/>
            <person name="Makarova K.S."/>
            <person name="Ostrowski M."/>
            <person name="Oztas S."/>
            <person name="Robert C."/>
            <person name="Rogozin I.B."/>
            <person name="Scanlan D.J."/>
            <person name="Tandeau de Marsac N."/>
            <person name="Weissenbach J."/>
            <person name="Wincker P."/>
            <person name="Wolf Y.I."/>
            <person name="Hess W.R."/>
        </authorList>
    </citation>
    <scope>NUCLEOTIDE SEQUENCE [LARGE SCALE GENOMIC DNA]</scope>
    <source>
        <strain evidence="2">SARG / CCMP1375 / SS120</strain>
    </source>
</reference>
<evidence type="ECO:0000313" key="2">
    <source>
        <dbReference type="Proteomes" id="UP000001420"/>
    </source>
</evidence>
<organism evidence="1 2">
    <name type="scientific">Prochlorococcus marinus (strain SARG / CCMP1375 / SS120)</name>
    <dbReference type="NCBI Taxonomy" id="167539"/>
    <lineage>
        <taxon>Bacteria</taxon>
        <taxon>Bacillati</taxon>
        <taxon>Cyanobacteriota</taxon>
        <taxon>Cyanophyceae</taxon>
        <taxon>Synechococcales</taxon>
        <taxon>Prochlorococcaceae</taxon>
        <taxon>Prochlorococcus</taxon>
    </lineage>
</organism>
<dbReference type="HOGENOM" id="CLU_075662_2_0_3"/>
<dbReference type="NCBIfam" id="TIGR04282">
    <property type="entry name" value="glyco_like_cofC"/>
    <property type="match status" value="1"/>
</dbReference>
<dbReference type="PIR" id="T52495">
    <property type="entry name" value="T52495"/>
</dbReference>
<dbReference type="PATRIC" id="fig|167539.5.peg.581"/>
<dbReference type="eggNOG" id="COG3222">
    <property type="taxonomic scope" value="Bacteria"/>
</dbReference>
<dbReference type="PANTHER" id="PTHR36529:SF1">
    <property type="entry name" value="GLYCOSYLTRANSFERASE"/>
    <property type="match status" value="1"/>
</dbReference>
<dbReference type="Proteomes" id="UP000001420">
    <property type="component" value="Chromosome"/>
</dbReference>
<protein>
    <submittedName>
        <fullName evidence="1">Uncharacterized conserved protein</fullName>
    </submittedName>
</protein>
<dbReference type="EMBL" id="AE017126">
    <property type="protein sequence ID" value="AAP99611.1"/>
    <property type="molecule type" value="Genomic_DNA"/>
</dbReference>
<gene>
    <name evidence="1" type="ordered locus">Pro_0566</name>
</gene>
<dbReference type="AlphaFoldDB" id="G3XCT0"/>
<dbReference type="PANTHER" id="PTHR36529">
    <property type="entry name" value="SLL1095 PROTEIN"/>
    <property type="match status" value="1"/>
</dbReference>
<dbReference type="STRING" id="167539.Pro_0566"/>
<dbReference type="KEGG" id="pma:Pro_0566"/>
<accession>G3XCT0</accession>
<dbReference type="EnsemblBacteria" id="AAP99611">
    <property type="protein sequence ID" value="AAP99611"/>
    <property type="gene ID" value="Pro_0566"/>
</dbReference>